<dbReference type="InterPro" id="IPR035474">
    <property type="entry name" value="SIS_Kpsf"/>
</dbReference>
<comment type="subunit">
    <text evidence="2">Homotetramer.</text>
</comment>
<comment type="similarity">
    <text evidence="1 11">Belongs to the SIS family. GutQ/KpsF subfamily.</text>
</comment>
<dbReference type="EMBL" id="UGED01000003">
    <property type="protein sequence ID" value="STL13490.1"/>
    <property type="molecule type" value="Genomic_DNA"/>
</dbReference>
<keyword evidence="9 14" id="KW-0129">CBS domain</keyword>
<dbReference type="GO" id="GO:0046872">
    <property type="term" value="F:metal ion binding"/>
    <property type="evidence" value="ECO:0007669"/>
    <property type="project" value="UniProtKB-KW"/>
</dbReference>
<protein>
    <recommendedName>
        <fullName evidence="11">Arabinose 5-phosphate isomerase</fullName>
        <shortName evidence="11">API</shortName>
        <ecNumber evidence="11">5.3.1.13</ecNumber>
    </recommendedName>
</protein>
<dbReference type="InterPro" id="IPR046348">
    <property type="entry name" value="SIS_dom_sf"/>
</dbReference>
<evidence type="ECO:0000256" key="2">
    <source>
        <dbReference type="ARBA" id="ARBA00011881"/>
    </source>
</evidence>
<sequence>MSEALLNAGRQTLMLELQEASRLPERLGDDFVRAANIILHCEGKVVVSGIGKSGHIGKKIAATLASTGTPAFFVHPAEALHGDLGMIESRDVMLFISYSGGAKELDLIIPRLEDKSIALLAMTGKPTSPLGLAAKAVLDISVEREACPMHLAPTSSTVNTLMMGDALAMAVMQARGFNEEDFARSHPAGALGARLLNKVHHLMRRDDAIPQVALTASVMDAMLELSRTGLGLVAVCDAQQQVQGVFTDGDLRRWLVGGGALTTPVNEAMTVGGTTLQSQSRAIDAKEILMKRKITAAPVVDETANSPAQLTCRISIRPGLFNPSFPDVSPADAGWRRRFPASARRQPSYDDFVPVPGE</sequence>
<accession>A0A377AJN3</accession>
<evidence type="ECO:0000259" key="15">
    <source>
        <dbReference type="PROSITE" id="PS51371"/>
    </source>
</evidence>
<dbReference type="GO" id="GO:0005524">
    <property type="term" value="F:ATP binding"/>
    <property type="evidence" value="ECO:0007669"/>
    <property type="project" value="UniProtKB-KW"/>
</dbReference>
<feature type="site" description="Catalytically relevant" evidence="13">
    <location>
        <position position="104"/>
    </location>
</feature>
<dbReference type="EC" id="5.3.1.13" evidence="11"/>
<keyword evidence="4" id="KW-0677">Repeat</keyword>
<evidence type="ECO:0000256" key="9">
    <source>
        <dbReference type="ARBA" id="ARBA00023122"/>
    </source>
</evidence>
<evidence type="ECO:0000256" key="14">
    <source>
        <dbReference type="PROSITE-ProRule" id="PRU00703"/>
    </source>
</evidence>
<comment type="catalytic activity">
    <reaction evidence="11">
        <text>D-arabinose 5-phosphate = D-ribulose 5-phosphate</text>
        <dbReference type="Rhea" id="RHEA:23104"/>
        <dbReference type="ChEBI" id="CHEBI:57693"/>
        <dbReference type="ChEBI" id="CHEBI:58121"/>
        <dbReference type="EC" id="5.3.1.13"/>
    </reaction>
</comment>
<dbReference type="NCBIfam" id="NF008581">
    <property type="entry name" value="PRK11543.1"/>
    <property type="match status" value="1"/>
</dbReference>
<feature type="domain" description="SIS" evidence="16">
    <location>
        <begin position="34"/>
        <end position="177"/>
    </location>
</feature>
<evidence type="ECO:0000256" key="8">
    <source>
        <dbReference type="ARBA" id="ARBA00022985"/>
    </source>
</evidence>
<evidence type="ECO:0000256" key="3">
    <source>
        <dbReference type="ARBA" id="ARBA00022723"/>
    </source>
</evidence>
<evidence type="ECO:0000256" key="6">
    <source>
        <dbReference type="ARBA" id="ARBA00022833"/>
    </source>
</evidence>
<keyword evidence="10 11" id="KW-0413">Isomerase</keyword>
<evidence type="ECO:0000256" key="1">
    <source>
        <dbReference type="ARBA" id="ARBA00008165"/>
    </source>
</evidence>
<evidence type="ECO:0000256" key="7">
    <source>
        <dbReference type="ARBA" id="ARBA00022840"/>
    </source>
</evidence>
<feature type="site" description="Catalytically relevant" evidence="13">
    <location>
        <position position="145"/>
    </location>
</feature>
<dbReference type="PANTHER" id="PTHR42745">
    <property type="match status" value="1"/>
</dbReference>
<dbReference type="FunFam" id="3.40.50.10490:FF:000011">
    <property type="entry name" value="Arabinose 5-phosphate isomerase"/>
    <property type="match status" value="1"/>
</dbReference>
<evidence type="ECO:0000256" key="4">
    <source>
        <dbReference type="ARBA" id="ARBA00022737"/>
    </source>
</evidence>
<keyword evidence="7" id="KW-0067">ATP-binding</keyword>
<dbReference type="Proteomes" id="UP000254052">
    <property type="component" value="Unassembled WGS sequence"/>
</dbReference>
<evidence type="ECO:0000313" key="17">
    <source>
        <dbReference type="EMBL" id="STL13490.1"/>
    </source>
</evidence>
<evidence type="ECO:0000259" key="16">
    <source>
        <dbReference type="PROSITE" id="PS51464"/>
    </source>
</evidence>
<dbReference type="InterPro" id="IPR001347">
    <property type="entry name" value="SIS_dom"/>
</dbReference>
<dbReference type="InterPro" id="IPR000644">
    <property type="entry name" value="CBS_dom"/>
</dbReference>
<dbReference type="InterPro" id="IPR050986">
    <property type="entry name" value="GutQ/KpsF_isomerases"/>
</dbReference>
<evidence type="ECO:0000256" key="11">
    <source>
        <dbReference type="PIRNR" id="PIRNR004692"/>
    </source>
</evidence>
<dbReference type="Gene3D" id="3.40.50.10490">
    <property type="entry name" value="Glucose-6-phosphate isomerase like protein, domain 1"/>
    <property type="match status" value="1"/>
</dbReference>
<dbReference type="PANTHER" id="PTHR42745:SF2">
    <property type="entry name" value="ARABINOSE 5-PHOSPHATE ISOMERASE GUTQ"/>
    <property type="match status" value="1"/>
</dbReference>
<dbReference type="PIRSF" id="PIRSF004692">
    <property type="entry name" value="KdsD_KpsF"/>
    <property type="match status" value="1"/>
</dbReference>
<dbReference type="GO" id="GO:0019146">
    <property type="term" value="F:arabinose-5-phosphate isomerase activity"/>
    <property type="evidence" value="ECO:0007669"/>
    <property type="project" value="UniProtKB-EC"/>
</dbReference>
<name>A0A377AJN3_ECOLX</name>
<dbReference type="InterPro" id="IPR046342">
    <property type="entry name" value="CBS_dom_sf"/>
</dbReference>
<evidence type="ECO:0000256" key="13">
    <source>
        <dbReference type="PIRSR" id="PIRSR004692-3"/>
    </source>
</evidence>
<evidence type="ECO:0000256" key="5">
    <source>
        <dbReference type="ARBA" id="ARBA00022741"/>
    </source>
</evidence>
<feature type="site" description="Catalytically relevant" evidence="13">
    <location>
        <position position="52"/>
    </location>
</feature>
<dbReference type="NCBIfam" id="TIGR00393">
    <property type="entry name" value="kpsF"/>
    <property type="match status" value="1"/>
</dbReference>
<dbReference type="PROSITE" id="PS51464">
    <property type="entry name" value="SIS"/>
    <property type="match status" value="1"/>
</dbReference>
<dbReference type="InterPro" id="IPR004800">
    <property type="entry name" value="KdsD/KpsF-type"/>
</dbReference>
<dbReference type="AlphaFoldDB" id="A0A377AJN3"/>
<dbReference type="Pfam" id="PF01380">
    <property type="entry name" value="SIS"/>
    <property type="match status" value="1"/>
</dbReference>
<dbReference type="Pfam" id="PF00571">
    <property type="entry name" value="CBS"/>
    <property type="match status" value="1"/>
</dbReference>
<keyword evidence="3 12" id="KW-0479">Metal-binding</keyword>
<feature type="domain" description="CBS" evidence="15">
    <location>
        <begin position="203"/>
        <end position="261"/>
    </location>
</feature>
<dbReference type="CDD" id="cd05014">
    <property type="entry name" value="SIS_Kpsf"/>
    <property type="match status" value="1"/>
</dbReference>
<organism evidence="17 18">
    <name type="scientific">Escherichia coli</name>
    <dbReference type="NCBI Taxonomy" id="562"/>
    <lineage>
        <taxon>Bacteria</taxon>
        <taxon>Pseudomonadati</taxon>
        <taxon>Pseudomonadota</taxon>
        <taxon>Gammaproteobacteria</taxon>
        <taxon>Enterobacterales</taxon>
        <taxon>Enterobacteriaceae</taxon>
        <taxon>Escherichia</taxon>
    </lineage>
</organism>
<dbReference type="SUPFAM" id="SSF53697">
    <property type="entry name" value="SIS domain"/>
    <property type="match status" value="1"/>
</dbReference>
<reference evidence="17 18" key="1">
    <citation type="submission" date="2018-06" db="EMBL/GenBank/DDBJ databases">
        <authorList>
            <consortium name="Pathogen Informatics"/>
            <person name="Doyle S."/>
        </authorList>
    </citation>
    <scope>NUCLEOTIDE SEQUENCE [LARGE SCALE GENOMIC DNA]</scope>
    <source>
        <strain evidence="17 18">NCTC9962</strain>
    </source>
</reference>
<evidence type="ECO:0000256" key="10">
    <source>
        <dbReference type="ARBA" id="ARBA00023235"/>
    </source>
</evidence>
<keyword evidence="5" id="KW-0547">Nucleotide-binding</keyword>
<keyword evidence="6 12" id="KW-0862">Zinc</keyword>
<feature type="site" description="Catalytically relevant" evidence="13">
    <location>
        <position position="186"/>
    </location>
</feature>
<evidence type="ECO:0000256" key="12">
    <source>
        <dbReference type="PIRSR" id="PIRSR004692-2"/>
    </source>
</evidence>
<keyword evidence="8" id="KW-0448">Lipopolysaccharide biosynthesis</keyword>
<evidence type="ECO:0000313" key="18">
    <source>
        <dbReference type="Proteomes" id="UP000254052"/>
    </source>
</evidence>
<dbReference type="PROSITE" id="PS51371">
    <property type="entry name" value="CBS"/>
    <property type="match status" value="1"/>
</dbReference>
<dbReference type="CDD" id="cd04604">
    <property type="entry name" value="CBS_pair_SIS_assoc"/>
    <property type="match status" value="1"/>
</dbReference>
<feature type="binding site" evidence="12">
    <location>
        <position position="75"/>
    </location>
    <ligand>
        <name>Zn(2+)</name>
        <dbReference type="ChEBI" id="CHEBI:29105"/>
    </ligand>
</feature>
<gene>
    <name evidence="17" type="primary">srlQ</name>
    <name evidence="17" type="ORF">NCTC9962_00931</name>
</gene>
<dbReference type="GO" id="GO:0009103">
    <property type="term" value="P:lipopolysaccharide biosynthetic process"/>
    <property type="evidence" value="ECO:0007669"/>
    <property type="project" value="UniProtKB-KW"/>
</dbReference>
<proteinExistence type="inferred from homology"/>
<dbReference type="Gene3D" id="3.10.580.10">
    <property type="entry name" value="CBS-domain"/>
    <property type="match status" value="1"/>
</dbReference>